<dbReference type="GO" id="GO:0032259">
    <property type="term" value="P:methylation"/>
    <property type="evidence" value="ECO:0007669"/>
    <property type="project" value="UniProtKB-KW"/>
</dbReference>
<name>A0ABN4V1R5_9BACT</name>
<proteinExistence type="predicted"/>
<evidence type="ECO:0000313" key="4">
    <source>
        <dbReference type="Proteomes" id="UP000185490"/>
    </source>
</evidence>
<keyword evidence="1 3" id="KW-0489">Methyltransferase</keyword>
<dbReference type="CDD" id="cd02440">
    <property type="entry name" value="AdoMet_MTases"/>
    <property type="match status" value="1"/>
</dbReference>
<dbReference type="PROSITE" id="PS00092">
    <property type="entry name" value="N6_MTASE"/>
    <property type="match status" value="1"/>
</dbReference>
<organism evidence="3 4">
    <name type="scientific">Thermosipho melanesiensis</name>
    <dbReference type="NCBI Taxonomy" id="46541"/>
    <lineage>
        <taxon>Bacteria</taxon>
        <taxon>Thermotogati</taxon>
        <taxon>Thermotogota</taxon>
        <taxon>Thermotogae</taxon>
        <taxon>Thermotogales</taxon>
        <taxon>Fervidobacteriaceae</taxon>
        <taxon>Thermosipho</taxon>
    </lineage>
</organism>
<dbReference type="PIRSF" id="PIRSF004553">
    <property type="entry name" value="CHP00095"/>
    <property type="match status" value="1"/>
</dbReference>
<keyword evidence="4" id="KW-1185">Reference proteome</keyword>
<dbReference type="SUPFAM" id="SSF53335">
    <property type="entry name" value="S-adenosyl-L-methionine-dependent methyltransferases"/>
    <property type="match status" value="1"/>
</dbReference>
<gene>
    <name evidence="3" type="ORF">BW47_03020</name>
</gene>
<keyword evidence="2" id="KW-0808">Transferase</keyword>
<dbReference type="Gene3D" id="3.40.50.150">
    <property type="entry name" value="Vaccinia Virus protein VP39"/>
    <property type="match status" value="1"/>
</dbReference>
<reference evidence="3 4" key="1">
    <citation type="submission" date="2014-02" db="EMBL/GenBank/DDBJ databases">
        <title>Diversity of Thermotogales isolates from hydrothermal vents.</title>
        <authorList>
            <person name="Haverkamp T.H.A."/>
            <person name="Lossouarn J."/>
            <person name="Geslin C."/>
            <person name="Nesbo C.L."/>
        </authorList>
    </citation>
    <scope>NUCLEOTIDE SEQUENCE [LARGE SCALE GENOMIC DNA]</scope>
    <source>
        <strain evidence="3 4">431</strain>
    </source>
</reference>
<dbReference type="PANTHER" id="PTHR43542">
    <property type="entry name" value="METHYLTRANSFERASE"/>
    <property type="match status" value="1"/>
</dbReference>
<dbReference type="InterPro" id="IPR029063">
    <property type="entry name" value="SAM-dependent_MTases_sf"/>
</dbReference>
<sequence>MLFIESGIFKGSKIETVPNFKTRYTPGIVRLALVNMLDLNDKKVLDLCAGSGIAGLEFLSNGAGYVTFVDISDRAIKTISKNVKKLNLKEKVNLIKKDARIFLKSIKEKYDIVFMDPPFGLGIVNEILQLICKSLEDDGILIVEHSKREKTTPPDCLEVLKIKNYGDVVIDLYKLKDISQLFSH</sequence>
<dbReference type="GO" id="GO:0008168">
    <property type="term" value="F:methyltransferase activity"/>
    <property type="evidence" value="ECO:0007669"/>
    <property type="project" value="UniProtKB-KW"/>
</dbReference>
<dbReference type="Pfam" id="PF03602">
    <property type="entry name" value="Cons_hypoth95"/>
    <property type="match status" value="1"/>
</dbReference>
<dbReference type="InterPro" id="IPR004398">
    <property type="entry name" value="RNA_MeTrfase_RsmD"/>
</dbReference>
<accession>A0ABN4V1R5</accession>
<dbReference type="EMBL" id="CP007389">
    <property type="protein sequence ID" value="APT73592.1"/>
    <property type="molecule type" value="Genomic_DNA"/>
</dbReference>
<evidence type="ECO:0000313" key="3">
    <source>
        <dbReference type="EMBL" id="APT73592.1"/>
    </source>
</evidence>
<protein>
    <submittedName>
        <fullName evidence="3">Methyltransferase</fullName>
    </submittedName>
</protein>
<dbReference type="RefSeq" id="WP_012056793.1">
    <property type="nucleotide sequence ID" value="NZ_CP007389.1"/>
</dbReference>
<dbReference type="NCBIfam" id="TIGR00095">
    <property type="entry name" value="16S rRNA (guanine(966)-N(2))-methyltransferase RsmD"/>
    <property type="match status" value="1"/>
</dbReference>
<dbReference type="PANTHER" id="PTHR43542:SF1">
    <property type="entry name" value="METHYLTRANSFERASE"/>
    <property type="match status" value="1"/>
</dbReference>
<evidence type="ECO:0000256" key="1">
    <source>
        <dbReference type="ARBA" id="ARBA00022603"/>
    </source>
</evidence>
<dbReference type="Proteomes" id="UP000185490">
    <property type="component" value="Chromosome"/>
</dbReference>
<evidence type="ECO:0000256" key="2">
    <source>
        <dbReference type="ARBA" id="ARBA00022679"/>
    </source>
</evidence>
<dbReference type="InterPro" id="IPR002052">
    <property type="entry name" value="DNA_methylase_N6_adenine_CS"/>
</dbReference>